<dbReference type="eggNOG" id="ENOG502QQ3K">
    <property type="taxonomic scope" value="Eukaryota"/>
</dbReference>
<keyword evidence="9 13" id="KW-0326">Glycosidase</keyword>
<protein>
    <recommendedName>
        <fullName evidence="3">endo-polygalacturonase</fullName>
        <ecNumber evidence="3">3.2.1.15</ecNumber>
    </recommendedName>
</protein>
<dbReference type="FunFam" id="2.160.20.10:FF:000032">
    <property type="entry name" value="Pectin lyase-like superfamily protein"/>
    <property type="match status" value="1"/>
</dbReference>
<evidence type="ECO:0000256" key="8">
    <source>
        <dbReference type="ARBA" id="ARBA00022801"/>
    </source>
</evidence>
<dbReference type="AlphaFoldDB" id="D7U111"/>
<dbReference type="GO" id="GO:0004650">
    <property type="term" value="F:polygalacturonase activity"/>
    <property type="evidence" value="ECO:0007669"/>
    <property type="project" value="UniProtKB-EC"/>
</dbReference>
<sequence length="404" mass="43165">MQELFTIFLVLCMAAMGTCRSVDFSLLQGGQTNVMNYGAVGNGATDDSQAFMRAWRDICAGKSYPNLVIPGGKTFLLRPVQFYGPCKPSKIYVEVYGRIVAPKLYDYGSNNLNCWIGFWHVNGLTVKGNGQINGRGAEWWQAYTSTYCKLNASTPSIAMGFYSCNNLLLQGLNFINSQRNHISVSGSNGVTISHLTITAPDSSPNTDGIDISHSKNVRVSDSTIGTGDDCIAFGDQTSQVFVKGVACGPGHGISIGSLGVGGASAQVEEIHVDSCSFKGTQNGARIKTWQGGSGYARKITFNNIKLEDAENPIIIDQYYCPHSVCQTTTSAVQISDVSFTGFLGTSATDNAIKLSCSETVGCTNISLDYINIKLASGNGNTYSSCINAHGTAHNTFPSLLCLKN</sequence>
<comment type="catalytic activity">
    <reaction evidence="11">
        <text>(1,4-alpha-D-galacturonosyl)n+m + H2O = (1,4-alpha-D-galacturonosyl)n + (1,4-alpha-D-galacturonosyl)m.</text>
        <dbReference type="EC" id="3.2.1.15"/>
    </reaction>
</comment>
<feature type="active site" evidence="12">
    <location>
        <position position="251"/>
    </location>
</feature>
<dbReference type="HOGENOM" id="CLU_016031_2_2_1"/>
<keyword evidence="16" id="KW-1185">Reference proteome</keyword>
<comment type="subcellular location">
    <subcellularLocation>
        <location evidence="1">Secreted</location>
        <location evidence="1">Cell wall</location>
    </subcellularLocation>
</comment>
<dbReference type="OMA" id="DNANDAC"/>
<dbReference type="PaxDb" id="29760-VIT_09s0002g06650.t01"/>
<gene>
    <name evidence="15" type="ordered locus">VIT_09s0002g06650</name>
</gene>
<evidence type="ECO:0000256" key="2">
    <source>
        <dbReference type="ARBA" id="ARBA00008834"/>
    </source>
</evidence>
<dbReference type="PROSITE" id="PS00502">
    <property type="entry name" value="POLYGALACTURONASE"/>
    <property type="match status" value="1"/>
</dbReference>
<dbReference type="GO" id="GO:0005975">
    <property type="term" value="P:carbohydrate metabolic process"/>
    <property type="evidence" value="ECO:0007669"/>
    <property type="project" value="InterPro"/>
</dbReference>
<evidence type="ECO:0000256" key="14">
    <source>
        <dbReference type="SAM" id="SignalP"/>
    </source>
</evidence>
<dbReference type="Gene3D" id="2.160.20.10">
    <property type="entry name" value="Single-stranded right-handed beta-helix, Pectin lyase-like"/>
    <property type="match status" value="1"/>
</dbReference>
<keyword evidence="6 14" id="KW-0732">Signal</keyword>
<evidence type="ECO:0000256" key="1">
    <source>
        <dbReference type="ARBA" id="ARBA00004191"/>
    </source>
</evidence>
<dbReference type="Pfam" id="PF00295">
    <property type="entry name" value="Glyco_hydro_28"/>
    <property type="match status" value="1"/>
</dbReference>
<evidence type="ECO:0000256" key="7">
    <source>
        <dbReference type="ARBA" id="ARBA00022737"/>
    </source>
</evidence>
<keyword evidence="4" id="KW-0134">Cell wall</keyword>
<evidence type="ECO:0000256" key="11">
    <source>
        <dbReference type="ARBA" id="ARBA00034074"/>
    </source>
</evidence>
<evidence type="ECO:0000256" key="3">
    <source>
        <dbReference type="ARBA" id="ARBA00012736"/>
    </source>
</evidence>
<dbReference type="InParanoid" id="D7U111"/>
<dbReference type="Proteomes" id="UP000009183">
    <property type="component" value="Chromosome 9"/>
</dbReference>
<dbReference type="EMBL" id="FN596494">
    <property type="protein sequence ID" value="CBI36307.3"/>
    <property type="molecule type" value="Genomic_DNA"/>
</dbReference>
<reference evidence="16" key="1">
    <citation type="journal article" date="2007" name="Nature">
        <title>The grapevine genome sequence suggests ancestral hexaploidization in major angiosperm phyla.</title>
        <authorList>
            <consortium name="The French-Italian Public Consortium for Grapevine Genome Characterization."/>
            <person name="Jaillon O."/>
            <person name="Aury J.-M."/>
            <person name="Noel B."/>
            <person name="Policriti A."/>
            <person name="Clepet C."/>
            <person name="Casagrande A."/>
            <person name="Choisne N."/>
            <person name="Aubourg S."/>
            <person name="Vitulo N."/>
            <person name="Jubin C."/>
            <person name="Vezzi A."/>
            <person name="Legeai F."/>
            <person name="Hugueney P."/>
            <person name="Dasilva C."/>
            <person name="Horner D."/>
            <person name="Mica E."/>
            <person name="Jublot D."/>
            <person name="Poulain J."/>
            <person name="Bruyere C."/>
            <person name="Billault A."/>
            <person name="Segurens B."/>
            <person name="Gouyvenoux M."/>
            <person name="Ugarte E."/>
            <person name="Cattonaro F."/>
            <person name="Anthouard V."/>
            <person name="Vico V."/>
            <person name="Del Fabbro C."/>
            <person name="Alaux M."/>
            <person name="Di Gaspero G."/>
            <person name="Dumas V."/>
            <person name="Felice N."/>
            <person name="Paillard S."/>
            <person name="Juman I."/>
            <person name="Moroldo M."/>
            <person name="Scalabrin S."/>
            <person name="Canaguier A."/>
            <person name="Le Clainche I."/>
            <person name="Malacrida G."/>
            <person name="Durand E."/>
            <person name="Pesole G."/>
            <person name="Laucou V."/>
            <person name="Chatelet P."/>
            <person name="Merdinoglu D."/>
            <person name="Delledonne M."/>
            <person name="Pezzotti M."/>
            <person name="Lecharny A."/>
            <person name="Scarpelli C."/>
            <person name="Artiguenave F."/>
            <person name="Pe M.E."/>
            <person name="Valle G."/>
            <person name="Morgante M."/>
            <person name="Caboche M."/>
            <person name="Adam-Blondon A.-F."/>
            <person name="Weissenbach J."/>
            <person name="Quetier F."/>
            <person name="Wincker P."/>
        </authorList>
    </citation>
    <scope>NUCLEOTIDE SEQUENCE [LARGE SCALE GENOMIC DNA]</scope>
    <source>
        <strain evidence="16">cv. Pinot noir / PN40024</strain>
    </source>
</reference>
<evidence type="ECO:0000256" key="10">
    <source>
        <dbReference type="ARBA" id="ARBA00023316"/>
    </source>
</evidence>
<dbReference type="InterPro" id="IPR011050">
    <property type="entry name" value="Pectin_lyase_fold/virulence"/>
</dbReference>
<organism evidence="15 16">
    <name type="scientific">Vitis vinifera</name>
    <name type="common">Grape</name>
    <dbReference type="NCBI Taxonomy" id="29760"/>
    <lineage>
        <taxon>Eukaryota</taxon>
        <taxon>Viridiplantae</taxon>
        <taxon>Streptophyta</taxon>
        <taxon>Embryophyta</taxon>
        <taxon>Tracheophyta</taxon>
        <taxon>Spermatophyta</taxon>
        <taxon>Magnoliopsida</taxon>
        <taxon>eudicotyledons</taxon>
        <taxon>Gunneridae</taxon>
        <taxon>Pentapetalae</taxon>
        <taxon>rosids</taxon>
        <taxon>Vitales</taxon>
        <taxon>Vitaceae</taxon>
        <taxon>Viteae</taxon>
        <taxon>Vitis</taxon>
    </lineage>
</organism>
<evidence type="ECO:0000256" key="6">
    <source>
        <dbReference type="ARBA" id="ARBA00022729"/>
    </source>
</evidence>
<dbReference type="FunCoup" id="D7U111">
    <property type="interactions" value="76"/>
</dbReference>
<dbReference type="InterPro" id="IPR006626">
    <property type="entry name" value="PbH1"/>
</dbReference>
<evidence type="ECO:0000256" key="4">
    <source>
        <dbReference type="ARBA" id="ARBA00022512"/>
    </source>
</evidence>
<dbReference type="STRING" id="29760.D7U111"/>
<comment type="similarity">
    <text evidence="2 13">Belongs to the glycosyl hydrolase 28 family.</text>
</comment>
<accession>D7U111</accession>
<evidence type="ECO:0000256" key="5">
    <source>
        <dbReference type="ARBA" id="ARBA00022525"/>
    </source>
</evidence>
<dbReference type="EC" id="3.2.1.15" evidence="3"/>
<dbReference type="InterPro" id="IPR000743">
    <property type="entry name" value="Glyco_hydro_28"/>
</dbReference>
<feature type="signal peptide" evidence="14">
    <location>
        <begin position="1"/>
        <end position="21"/>
    </location>
</feature>
<evidence type="ECO:0000256" key="9">
    <source>
        <dbReference type="ARBA" id="ARBA00023295"/>
    </source>
</evidence>
<keyword evidence="8 13" id="KW-0378">Hydrolase</keyword>
<feature type="chain" id="PRO_5003106248" description="endo-polygalacturonase" evidence="14">
    <location>
        <begin position="22"/>
        <end position="404"/>
    </location>
</feature>
<keyword evidence="7" id="KW-0677">Repeat</keyword>
<dbReference type="SUPFAM" id="SSF51126">
    <property type="entry name" value="Pectin lyase-like"/>
    <property type="match status" value="1"/>
</dbReference>
<evidence type="ECO:0000313" key="15">
    <source>
        <dbReference type="EMBL" id="CBI36307.3"/>
    </source>
</evidence>
<dbReference type="InterPro" id="IPR012334">
    <property type="entry name" value="Pectin_lyas_fold"/>
</dbReference>
<proteinExistence type="inferred from homology"/>
<name>D7U111_VITVI</name>
<keyword evidence="5" id="KW-0964">Secreted</keyword>
<evidence type="ECO:0000313" key="16">
    <source>
        <dbReference type="Proteomes" id="UP000009183"/>
    </source>
</evidence>
<dbReference type="PANTHER" id="PTHR31375">
    <property type="match status" value="1"/>
</dbReference>
<keyword evidence="10" id="KW-0961">Cell wall biogenesis/degradation</keyword>
<dbReference type="SMART" id="SM00710">
    <property type="entry name" value="PbH1"/>
    <property type="match status" value="5"/>
</dbReference>
<evidence type="ECO:0000256" key="13">
    <source>
        <dbReference type="RuleBase" id="RU361169"/>
    </source>
</evidence>
<dbReference type="GO" id="GO:0071555">
    <property type="term" value="P:cell wall organization"/>
    <property type="evidence" value="ECO:0007669"/>
    <property type="project" value="UniProtKB-KW"/>
</dbReference>
<evidence type="ECO:0000256" key="12">
    <source>
        <dbReference type="PROSITE-ProRule" id="PRU10052"/>
    </source>
</evidence>